<reference evidence="1 2" key="1">
    <citation type="journal article" date="2018" name="New Phytol.">
        <title>Phylogenomics of Endogonaceae and evolution of mycorrhizas within Mucoromycota.</title>
        <authorList>
            <person name="Chang Y."/>
            <person name="Desiro A."/>
            <person name="Na H."/>
            <person name="Sandor L."/>
            <person name="Lipzen A."/>
            <person name="Clum A."/>
            <person name="Barry K."/>
            <person name="Grigoriev I.V."/>
            <person name="Martin F.M."/>
            <person name="Stajich J.E."/>
            <person name="Smith M.E."/>
            <person name="Bonito G."/>
            <person name="Spatafora J.W."/>
        </authorList>
    </citation>
    <scope>NUCLEOTIDE SEQUENCE [LARGE SCALE GENOMIC DNA]</scope>
    <source>
        <strain evidence="1 2">GMNB39</strain>
    </source>
</reference>
<name>A0A433DCP0_9FUNG</name>
<evidence type="ECO:0000313" key="2">
    <source>
        <dbReference type="Proteomes" id="UP000268093"/>
    </source>
</evidence>
<gene>
    <name evidence="1" type="ORF">BC936DRAFT_144331</name>
</gene>
<organism evidence="1 2">
    <name type="scientific">Jimgerdemannia flammicorona</name>
    <dbReference type="NCBI Taxonomy" id="994334"/>
    <lineage>
        <taxon>Eukaryota</taxon>
        <taxon>Fungi</taxon>
        <taxon>Fungi incertae sedis</taxon>
        <taxon>Mucoromycota</taxon>
        <taxon>Mucoromycotina</taxon>
        <taxon>Endogonomycetes</taxon>
        <taxon>Endogonales</taxon>
        <taxon>Endogonaceae</taxon>
        <taxon>Jimgerdemannia</taxon>
    </lineage>
</organism>
<keyword evidence="2" id="KW-1185">Reference proteome</keyword>
<sequence length="119" mass="13273">MGGASVSITSHDFHFSIDVTNAPIHPKDASWYLHRFPPLWLRQVYLSQWYAVAPFLFLNHHPGPMFATDCGGGDVLMVDGWVEADGWARGFSGTNSAVNQEHPIHQHITIAFVCRSRIG</sequence>
<comment type="caution">
    <text evidence="1">The sequence shown here is derived from an EMBL/GenBank/DDBJ whole genome shotgun (WGS) entry which is preliminary data.</text>
</comment>
<accession>A0A433DCP0</accession>
<protein>
    <submittedName>
        <fullName evidence="1">Uncharacterized protein</fullName>
    </submittedName>
</protein>
<evidence type="ECO:0000313" key="1">
    <source>
        <dbReference type="EMBL" id="RUP48594.1"/>
    </source>
</evidence>
<dbReference type="EMBL" id="RBNI01003209">
    <property type="protein sequence ID" value="RUP48594.1"/>
    <property type="molecule type" value="Genomic_DNA"/>
</dbReference>
<dbReference type="Proteomes" id="UP000268093">
    <property type="component" value="Unassembled WGS sequence"/>
</dbReference>
<dbReference type="AlphaFoldDB" id="A0A433DCP0"/>
<proteinExistence type="predicted"/>